<keyword evidence="2" id="KW-0902">Two-component regulatory system</keyword>
<dbReference type="GO" id="GO:0000976">
    <property type="term" value="F:transcription cis-regulatory region binding"/>
    <property type="evidence" value="ECO:0007669"/>
    <property type="project" value="TreeGrafter"/>
</dbReference>
<evidence type="ECO:0000256" key="2">
    <source>
        <dbReference type="ARBA" id="ARBA00023012"/>
    </source>
</evidence>
<evidence type="ECO:0000313" key="8">
    <source>
        <dbReference type="EMBL" id="SOS30052.1"/>
    </source>
</evidence>
<organism evidence="8 9">
    <name type="scientific">Pseudomonas cerasi</name>
    <dbReference type="NCBI Taxonomy" id="1583341"/>
    <lineage>
        <taxon>Bacteria</taxon>
        <taxon>Pseudomonadati</taxon>
        <taxon>Pseudomonadota</taxon>
        <taxon>Gammaproteobacteria</taxon>
        <taxon>Pseudomonadales</taxon>
        <taxon>Pseudomonadaceae</taxon>
        <taxon>Pseudomonas</taxon>
    </lineage>
</organism>
<gene>
    <name evidence="8" type="primary">copR</name>
    <name evidence="8" type="ORF">PL963_P100069</name>
</gene>
<dbReference type="InterPro" id="IPR011006">
    <property type="entry name" value="CheY-like_superfamily"/>
</dbReference>
<dbReference type="PANTHER" id="PTHR48111">
    <property type="entry name" value="REGULATOR OF RPOS"/>
    <property type="match status" value="1"/>
</dbReference>
<geneLocation type="plasmid" evidence="8 9">
    <name>PP1</name>
</geneLocation>
<evidence type="ECO:0000256" key="5">
    <source>
        <dbReference type="ARBA" id="ARBA00023163"/>
    </source>
</evidence>
<keyword evidence="9" id="KW-1185">Reference proteome</keyword>
<dbReference type="Pfam" id="PF00072">
    <property type="entry name" value="Response_reg"/>
    <property type="match status" value="1"/>
</dbReference>
<keyword evidence="4" id="KW-0238">DNA-binding</keyword>
<sequence>MRILVAEDEPKTGTYLQQGLVEAGFSVDRVVTGTDALHQAFGDNYDLLILDVMMPGLDGWEVIRMVRAAGKAVPVLFLTARDGVDDRVKGLELGADDYLVKPFAFSELLARVRSLLRRGNSSPQQKHHKDQ</sequence>
<dbReference type="Gene3D" id="3.40.50.2300">
    <property type="match status" value="1"/>
</dbReference>
<dbReference type="InterPro" id="IPR039420">
    <property type="entry name" value="WalR-like"/>
</dbReference>
<dbReference type="EMBL" id="LT963396">
    <property type="protein sequence ID" value="SOS30052.1"/>
    <property type="molecule type" value="Genomic_DNA"/>
</dbReference>
<dbReference type="PROSITE" id="PS50110">
    <property type="entry name" value="RESPONSE_REGULATORY"/>
    <property type="match status" value="1"/>
</dbReference>
<dbReference type="GO" id="GO:0000156">
    <property type="term" value="F:phosphorelay response regulator activity"/>
    <property type="evidence" value="ECO:0007669"/>
    <property type="project" value="TreeGrafter"/>
</dbReference>
<keyword evidence="1 6" id="KW-0597">Phosphoprotein</keyword>
<evidence type="ECO:0000256" key="4">
    <source>
        <dbReference type="ARBA" id="ARBA00023125"/>
    </source>
</evidence>
<dbReference type="GO" id="GO:0005829">
    <property type="term" value="C:cytosol"/>
    <property type="evidence" value="ECO:0007669"/>
    <property type="project" value="TreeGrafter"/>
</dbReference>
<feature type="domain" description="Response regulatory" evidence="7">
    <location>
        <begin position="2"/>
        <end position="116"/>
    </location>
</feature>
<dbReference type="GO" id="GO:0032993">
    <property type="term" value="C:protein-DNA complex"/>
    <property type="evidence" value="ECO:0007669"/>
    <property type="project" value="TreeGrafter"/>
</dbReference>
<evidence type="ECO:0000256" key="6">
    <source>
        <dbReference type="PROSITE-ProRule" id="PRU00169"/>
    </source>
</evidence>
<dbReference type="InterPro" id="IPR001789">
    <property type="entry name" value="Sig_transdc_resp-reg_receiver"/>
</dbReference>
<evidence type="ECO:0000256" key="3">
    <source>
        <dbReference type="ARBA" id="ARBA00023015"/>
    </source>
</evidence>
<keyword evidence="3" id="KW-0805">Transcription regulation</keyword>
<feature type="modified residue" description="4-aspartylphosphate" evidence="6">
    <location>
        <position position="51"/>
    </location>
</feature>
<dbReference type="Proteomes" id="UP000239025">
    <property type="component" value="Plasmid PP1"/>
</dbReference>
<name>A0A2K4W2J0_9PSED</name>
<dbReference type="PANTHER" id="PTHR48111:SF41">
    <property type="entry name" value="TRANSCRIPTIONAL REGULATORY PROTEIN CUSR-RELATED"/>
    <property type="match status" value="1"/>
</dbReference>
<proteinExistence type="predicted"/>
<evidence type="ECO:0000256" key="1">
    <source>
        <dbReference type="ARBA" id="ARBA00022553"/>
    </source>
</evidence>
<keyword evidence="8" id="KW-0614">Plasmid</keyword>
<dbReference type="GO" id="GO:0006355">
    <property type="term" value="P:regulation of DNA-templated transcription"/>
    <property type="evidence" value="ECO:0007669"/>
    <property type="project" value="TreeGrafter"/>
</dbReference>
<dbReference type="SUPFAM" id="SSF52172">
    <property type="entry name" value="CheY-like"/>
    <property type="match status" value="1"/>
</dbReference>
<evidence type="ECO:0000259" key="7">
    <source>
        <dbReference type="PROSITE" id="PS50110"/>
    </source>
</evidence>
<accession>A0A2K4W2J0</accession>
<keyword evidence="5" id="KW-0804">Transcription</keyword>
<protein>
    <submittedName>
        <fullName evidence="8">Transcriptional activator protein CopR</fullName>
    </submittedName>
</protein>
<evidence type="ECO:0000313" key="9">
    <source>
        <dbReference type="Proteomes" id="UP000239025"/>
    </source>
</evidence>
<reference evidence="9" key="1">
    <citation type="submission" date="2017-11" db="EMBL/GenBank/DDBJ databases">
        <authorList>
            <person name="Blom J."/>
        </authorList>
    </citation>
    <scope>NUCLEOTIDE SEQUENCE [LARGE SCALE GENOMIC DNA]</scope>
    <source>
        <plasmid evidence="9">PP1</plasmid>
    </source>
</reference>
<dbReference type="AlphaFoldDB" id="A0A2K4W2J0"/>
<dbReference type="CDD" id="cd19935">
    <property type="entry name" value="REC_OmpR_CusR-like"/>
    <property type="match status" value="1"/>
</dbReference>
<dbReference type="FunFam" id="3.40.50.2300:FF:000001">
    <property type="entry name" value="DNA-binding response regulator PhoB"/>
    <property type="match status" value="1"/>
</dbReference>
<dbReference type="SMART" id="SM00448">
    <property type="entry name" value="REC"/>
    <property type="match status" value="1"/>
</dbReference>